<dbReference type="PROSITE" id="PS00022">
    <property type="entry name" value="EGF_1"/>
    <property type="match status" value="2"/>
</dbReference>
<comment type="caution">
    <text evidence="5">The sequence shown here is derived from an EMBL/GenBank/DDBJ whole genome shotgun (WGS) entry which is preliminary data.</text>
</comment>
<feature type="non-terminal residue" evidence="5">
    <location>
        <position position="1"/>
    </location>
</feature>
<protein>
    <recommendedName>
        <fullName evidence="4">EGF-like domain-containing protein</fullName>
    </recommendedName>
</protein>
<feature type="disulfide bond" evidence="1">
    <location>
        <begin position="141"/>
        <end position="150"/>
    </location>
</feature>
<comment type="caution">
    <text evidence="1">Lacks conserved residue(s) required for the propagation of feature annotation.</text>
</comment>
<keyword evidence="6" id="KW-1185">Reference proteome</keyword>
<feature type="region of interest" description="Disordered" evidence="2">
    <location>
        <begin position="1050"/>
        <end position="1083"/>
    </location>
</feature>
<dbReference type="SMART" id="SM00181">
    <property type="entry name" value="EGF"/>
    <property type="match status" value="2"/>
</dbReference>
<feature type="compositionally biased region" description="Basic and acidic residues" evidence="2">
    <location>
        <begin position="1054"/>
        <end position="1072"/>
    </location>
</feature>
<reference evidence="5" key="1">
    <citation type="submission" date="2020-12" db="EMBL/GenBank/DDBJ databases">
        <authorList>
            <person name="Iha C."/>
        </authorList>
    </citation>
    <scope>NUCLEOTIDE SEQUENCE</scope>
</reference>
<feature type="region of interest" description="Disordered" evidence="2">
    <location>
        <begin position="762"/>
        <end position="839"/>
    </location>
</feature>
<dbReference type="InterPro" id="IPR000742">
    <property type="entry name" value="EGF"/>
</dbReference>
<feature type="region of interest" description="Disordered" evidence="2">
    <location>
        <begin position="852"/>
        <end position="874"/>
    </location>
</feature>
<evidence type="ECO:0000313" key="5">
    <source>
        <dbReference type="EMBL" id="CAD7705448.1"/>
    </source>
</evidence>
<feature type="region of interest" description="Disordered" evidence="2">
    <location>
        <begin position="592"/>
        <end position="705"/>
    </location>
</feature>
<feature type="transmembrane region" description="Helical" evidence="3">
    <location>
        <begin position="521"/>
        <end position="545"/>
    </location>
</feature>
<evidence type="ECO:0000259" key="4">
    <source>
        <dbReference type="PROSITE" id="PS50026"/>
    </source>
</evidence>
<dbReference type="Proteomes" id="UP000708148">
    <property type="component" value="Unassembled WGS sequence"/>
</dbReference>
<keyword evidence="1" id="KW-1015">Disulfide bond</keyword>
<gene>
    <name evidence="5" type="ORF">OSTQU699_LOCUS10803</name>
</gene>
<dbReference type="Gene3D" id="2.10.25.10">
    <property type="entry name" value="Laminin"/>
    <property type="match status" value="2"/>
</dbReference>
<keyword evidence="3" id="KW-1133">Transmembrane helix</keyword>
<proteinExistence type="predicted"/>
<evidence type="ECO:0000256" key="3">
    <source>
        <dbReference type="SAM" id="Phobius"/>
    </source>
</evidence>
<dbReference type="Pfam" id="PF23106">
    <property type="entry name" value="EGF_Teneurin"/>
    <property type="match status" value="2"/>
</dbReference>
<organism evidence="5 6">
    <name type="scientific">Ostreobium quekettii</name>
    <dbReference type="NCBI Taxonomy" id="121088"/>
    <lineage>
        <taxon>Eukaryota</taxon>
        <taxon>Viridiplantae</taxon>
        <taxon>Chlorophyta</taxon>
        <taxon>core chlorophytes</taxon>
        <taxon>Ulvophyceae</taxon>
        <taxon>TCBD clade</taxon>
        <taxon>Bryopsidales</taxon>
        <taxon>Ostreobineae</taxon>
        <taxon>Ostreobiaceae</taxon>
        <taxon>Ostreobium</taxon>
    </lineage>
</organism>
<keyword evidence="1" id="KW-0245">EGF-like domain</keyword>
<accession>A0A8S1JCA9</accession>
<feature type="compositionally biased region" description="Polar residues" evidence="2">
    <location>
        <begin position="806"/>
        <end position="822"/>
    </location>
</feature>
<keyword evidence="3" id="KW-0812">Transmembrane</keyword>
<feature type="region of interest" description="Disordered" evidence="2">
    <location>
        <begin position="1109"/>
        <end position="1132"/>
    </location>
</feature>
<keyword evidence="3" id="KW-0472">Membrane</keyword>
<evidence type="ECO:0000256" key="2">
    <source>
        <dbReference type="SAM" id="MobiDB-lite"/>
    </source>
</evidence>
<sequence>ELFPGVEQREATCSSADGTPTDASLCRDVLPSESMRTCNAAPCNLFRFSVGPWSACSCLGRQQNRAVECVDMTGKSVDDSRCRQMGLETPRGVQGCEPEDCGDMPSLRKLLQGGADAGNEDACEGNSCSGHGKCRKGSCKCDKGFEGPDCQLDVREQSTCPTGVLDVEGNCCDNGVYDHLTGECCPGEGAILDKDGLCCNGSLDVCGVCNGKAIFIDALGRCCDTTLDSAGLCCPSGDVDVCGVCDGFGASCATQLVAMVQGGTKDADSVEQCIAQDIATMLELEEGTDPAVDIVWTDGLRDSLDVAFNISGIPRSKLRPLERLVSSQANLTTSGATCSITDLLSFARLPVCGNGVCEVGEAAGSDGSGSRKGYSCPEDCPVSFDYDCPTTSGYGTVGRKGEMCSGHGRCLYAEVGRCDCYSGYEGEACDRCALGLMPFKGKCVLRTGGAKQPGAPSFCCAPGQAANDTTDAVNGRDGRAVAPGTAGANSTASSSFAAVDAENPGDDASGTNSQFMGVSEAAFSSIMGVAIVAFIVCIALALLSYKRRRAKVPMSFTISDVHTTGDSGPLSNRDKTYSTIWHEFQQGLTKADGGARSLPMIMSSFDPGKRGDAISVRSPPAKQYPQGGSTARSTPREISADWVSDSSDTRERTRPRISSRSTASTASSKTSSSSGSSAGKEFAVQRSADSEEIRSQISQSSSERGVSIGNLLQAKQQALGESPSINVYDRKTAFNPKDIIEGPGGFMGAGRQQQVRSEYESEGASVRSGQMNMGHVGNKWRRTERPPVGASAPSSLAWGGLGAEITAQSTGGNNSTGVSDGSTWEIEPASQSSEKDTGHVMVSNPWTFTAARNSEDDTAGQHRPGTKLRMPPPAGMPVDAIYNVRTEVPAEGSGLVAVGFQLPIAAKSPNGSSGEDTESPLFAGRQGCGGLTGQPSMEQMGGMGTGILRPMQVEEATASEPEARGTRHVGSGGNVRFPQVVTIRTKEVDMGLSDWEREMSAQNGAPAVKVADVWESCSHASLSYGEQEFKHGSDNPSHPLQEINPTWSALTSHLPDESRPEGEAVPARHQDHVGGPGLEGEDSLEFPAHRQLDVPTVYASDHVRLSEMSESASLSSRSWDNSSGSDRNLLRLEDVPKVASPTSHSWDEQPLDDTSTGFGARPAMATDALQNSWAYLSLEPRQPETMRVHVTHANGLAHFRRSSGSFEEPHSEDIFVTCPEIMGSNGSVIDREASDLEG</sequence>
<feature type="compositionally biased region" description="Low complexity" evidence="2">
    <location>
        <begin position="656"/>
        <end position="678"/>
    </location>
</feature>
<feature type="compositionally biased region" description="Low complexity" evidence="2">
    <location>
        <begin position="1109"/>
        <end position="1125"/>
    </location>
</feature>
<evidence type="ECO:0000313" key="6">
    <source>
        <dbReference type="Proteomes" id="UP000708148"/>
    </source>
</evidence>
<feature type="compositionally biased region" description="Low complexity" evidence="2">
    <location>
        <begin position="695"/>
        <end position="704"/>
    </location>
</feature>
<dbReference type="SUPFAM" id="SSF57196">
    <property type="entry name" value="EGF/Laminin"/>
    <property type="match status" value="1"/>
</dbReference>
<dbReference type="EMBL" id="CAJHUC010003127">
    <property type="protein sequence ID" value="CAD7705448.1"/>
    <property type="molecule type" value="Genomic_DNA"/>
</dbReference>
<evidence type="ECO:0000256" key="1">
    <source>
        <dbReference type="PROSITE-ProRule" id="PRU00076"/>
    </source>
</evidence>
<dbReference type="PROSITE" id="PS01186">
    <property type="entry name" value="EGF_2"/>
    <property type="match status" value="1"/>
</dbReference>
<dbReference type="PROSITE" id="PS50026">
    <property type="entry name" value="EGF_3"/>
    <property type="match status" value="1"/>
</dbReference>
<name>A0A8S1JCA9_9CHLO</name>
<dbReference type="AlphaFoldDB" id="A0A8S1JCA9"/>
<dbReference type="OrthoDB" id="515843at2759"/>
<feature type="domain" description="EGF-like" evidence="4">
    <location>
        <begin position="119"/>
        <end position="151"/>
    </location>
</feature>